<feature type="region of interest" description="Disordered" evidence="1">
    <location>
        <begin position="1"/>
        <end position="20"/>
    </location>
</feature>
<feature type="transmembrane region" description="Helical" evidence="2">
    <location>
        <begin position="220"/>
        <end position="240"/>
    </location>
</feature>
<evidence type="ECO:0000256" key="2">
    <source>
        <dbReference type="SAM" id="Phobius"/>
    </source>
</evidence>
<feature type="compositionally biased region" description="Basic residues" evidence="1">
    <location>
        <begin position="258"/>
        <end position="267"/>
    </location>
</feature>
<keyword evidence="2" id="KW-0472">Membrane</keyword>
<dbReference type="EMBL" id="WWEQ01000026">
    <property type="protein sequence ID" value="MYM19830.1"/>
    <property type="molecule type" value="Genomic_DNA"/>
</dbReference>
<keyword evidence="2" id="KW-1133">Transmembrane helix</keyword>
<feature type="transmembrane region" description="Helical" evidence="2">
    <location>
        <begin position="153"/>
        <end position="177"/>
    </location>
</feature>
<dbReference type="AlphaFoldDB" id="A0A6N9H714"/>
<feature type="transmembrane region" description="Helical" evidence="2">
    <location>
        <begin position="107"/>
        <end position="133"/>
    </location>
</feature>
<evidence type="ECO:0000313" key="4">
    <source>
        <dbReference type="Proteomes" id="UP000469215"/>
    </source>
</evidence>
<feature type="transmembrane region" description="Helical" evidence="2">
    <location>
        <begin position="72"/>
        <end position="95"/>
    </location>
</feature>
<accession>A0A6N9H714</accession>
<keyword evidence="4" id="KW-1185">Reference proteome</keyword>
<organism evidence="3 4">
    <name type="scientific">Brevibacterium rongguiense</name>
    <dbReference type="NCBI Taxonomy" id="2695267"/>
    <lineage>
        <taxon>Bacteria</taxon>
        <taxon>Bacillati</taxon>
        <taxon>Actinomycetota</taxon>
        <taxon>Actinomycetes</taxon>
        <taxon>Micrococcales</taxon>
        <taxon>Brevibacteriaceae</taxon>
        <taxon>Brevibacterium</taxon>
    </lineage>
</organism>
<dbReference type="RefSeq" id="WP_160953259.1">
    <property type="nucleotide sequence ID" value="NZ_WWEQ01000026.1"/>
</dbReference>
<proteinExistence type="predicted"/>
<evidence type="ECO:0000256" key="1">
    <source>
        <dbReference type="SAM" id="MobiDB-lite"/>
    </source>
</evidence>
<dbReference type="Proteomes" id="UP000469215">
    <property type="component" value="Unassembled WGS sequence"/>
</dbReference>
<sequence>MPRHNGRYDLSELDRQRREGTGEDAADVSALHEFGRAAGLGAVLAVGSTLLVWLAGLGLLKGNDMESFDPDSIGVFGAIALVVGAWSDGFIFTDLTRPDGGFRRRGLLPLVLFAPLLLALFGALATLAWRFLFDFEANGGAEAALVQNQWGSLTGAAVAFVAVWLLAQLSILGTYLLATLALGGWGRGAGWGLIAASIGAAAFVLIVPMRRSAAAVGPSLAGMAVALAVSIVAAAVLVAWGQRRRAAREQSPVSPPRAPRRGLSRGA</sequence>
<reference evidence="3 4" key="1">
    <citation type="submission" date="2020-01" db="EMBL/GenBank/DDBJ databases">
        <authorList>
            <person name="Deng T."/>
        </authorList>
    </citation>
    <scope>NUCLEOTIDE SEQUENCE [LARGE SCALE GENOMIC DNA]</scope>
    <source>
        <strain evidence="3 4">5221</strain>
    </source>
</reference>
<keyword evidence="2" id="KW-0812">Transmembrane</keyword>
<comment type="caution">
    <text evidence="3">The sequence shown here is derived from an EMBL/GenBank/DDBJ whole genome shotgun (WGS) entry which is preliminary data.</text>
</comment>
<gene>
    <name evidence="3" type="ORF">GSY69_07570</name>
</gene>
<name>A0A6N9H714_9MICO</name>
<protein>
    <submittedName>
        <fullName evidence="3">Uncharacterized protein</fullName>
    </submittedName>
</protein>
<feature type="transmembrane region" description="Helical" evidence="2">
    <location>
        <begin position="37"/>
        <end position="60"/>
    </location>
</feature>
<feature type="transmembrane region" description="Helical" evidence="2">
    <location>
        <begin position="189"/>
        <end position="208"/>
    </location>
</feature>
<evidence type="ECO:0000313" key="3">
    <source>
        <dbReference type="EMBL" id="MYM19830.1"/>
    </source>
</evidence>
<feature type="region of interest" description="Disordered" evidence="1">
    <location>
        <begin position="247"/>
        <end position="267"/>
    </location>
</feature>